<evidence type="ECO:0000313" key="1">
    <source>
        <dbReference type="EMBL" id="MDG0810719.1"/>
    </source>
</evidence>
<comment type="caution">
    <text evidence="1">The sequence shown here is derived from an EMBL/GenBank/DDBJ whole genome shotgun (WGS) entry which is preliminary data.</text>
</comment>
<reference evidence="1" key="1">
    <citation type="submission" date="2022-10" db="EMBL/GenBank/DDBJ databases">
        <title>Comparative genomic analysis of Cohnella hashimotonis sp. nov., isolated from the International Space Station.</title>
        <authorList>
            <person name="Simpson A."/>
            <person name="Venkateswaran K."/>
        </authorList>
    </citation>
    <scope>NUCLEOTIDE SEQUENCE</scope>
    <source>
        <strain evidence="1">DSM 28161</strain>
    </source>
</reference>
<name>A0A9X4QTR8_9BACL</name>
<dbReference type="EMBL" id="JAPDIA010000003">
    <property type="protein sequence ID" value="MDG0810719.1"/>
    <property type="molecule type" value="Genomic_DNA"/>
</dbReference>
<gene>
    <name evidence="1" type="ORF">OMP40_16085</name>
</gene>
<protein>
    <recommendedName>
        <fullName evidence="3">DeoR C-terminal sensor domain-containing protein</fullName>
    </recommendedName>
</protein>
<proteinExistence type="predicted"/>
<evidence type="ECO:0008006" key="3">
    <source>
        <dbReference type="Google" id="ProtNLM"/>
    </source>
</evidence>
<accession>A0A9X4QTR8</accession>
<dbReference type="RefSeq" id="WP_277533232.1">
    <property type="nucleotide sequence ID" value="NZ_JAPDIA010000003.1"/>
</dbReference>
<keyword evidence="2" id="KW-1185">Reference proteome</keyword>
<evidence type="ECO:0000313" key="2">
    <source>
        <dbReference type="Proteomes" id="UP001153404"/>
    </source>
</evidence>
<sequence length="59" mass="6548">MAEAAGQTIVLADDSKLNKEAFVEIVPLRSVHTIVSNVAAPREWAQTLRAHRLQWTVAH</sequence>
<organism evidence="1 2">
    <name type="scientific">Cohnella rhizosphaerae</name>
    <dbReference type="NCBI Taxonomy" id="1457232"/>
    <lineage>
        <taxon>Bacteria</taxon>
        <taxon>Bacillati</taxon>
        <taxon>Bacillota</taxon>
        <taxon>Bacilli</taxon>
        <taxon>Bacillales</taxon>
        <taxon>Paenibacillaceae</taxon>
        <taxon>Cohnella</taxon>
    </lineage>
</organism>
<dbReference type="AlphaFoldDB" id="A0A9X4QTR8"/>
<dbReference type="Proteomes" id="UP001153404">
    <property type="component" value="Unassembled WGS sequence"/>
</dbReference>